<comment type="subcellular location">
    <subcellularLocation>
        <location evidence="1">Cytoplasm</location>
    </subcellularLocation>
</comment>
<dbReference type="InterPro" id="IPR050531">
    <property type="entry name" value="SdhE_FAD_assembly_factor"/>
</dbReference>
<dbReference type="KEGG" id="azq:G3580_08805"/>
<sequence>MTIHRGRVRWHCRRALLELDLVLARFLETQFDQLDESQLEILQELLNLEDHELWPMVNGSKECPETRWEPIIGMLRHSKASGGSGIKQ</sequence>
<dbReference type="Pfam" id="PF03937">
    <property type="entry name" value="Sdh5"/>
    <property type="match status" value="1"/>
</dbReference>
<evidence type="ECO:0000256" key="5">
    <source>
        <dbReference type="ARBA" id="ARBA00023186"/>
    </source>
</evidence>
<comment type="similarity">
    <text evidence="2">Belongs to the SdhE FAD assembly factor family.</text>
</comment>
<dbReference type="Proteomes" id="UP000501991">
    <property type="component" value="Chromosome"/>
</dbReference>
<dbReference type="PANTHER" id="PTHR39585">
    <property type="entry name" value="FAD ASSEMBLY FACTOR SDHE"/>
    <property type="match status" value="1"/>
</dbReference>
<dbReference type="SUPFAM" id="SSF109910">
    <property type="entry name" value="YgfY-like"/>
    <property type="match status" value="1"/>
</dbReference>
<dbReference type="RefSeq" id="WP_173764899.1">
    <property type="nucleotide sequence ID" value="NZ_CP048836.1"/>
</dbReference>
<keyword evidence="5" id="KW-0143">Chaperone</keyword>
<evidence type="ECO:0000256" key="4">
    <source>
        <dbReference type="ARBA" id="ARBA00022490"/>
    </source>
</evidence>
<dbReference type="InterPro" id="IPR036714">
    <property type="entry name" value="SDH_sf"/>
</dbReference>
<dbReference type="EMBL" id="CP048836">
    <property type="protein sequence ID" value="QID17736.1"/>
    <property type="molecule type" value="Genomic_DNA"/>
</dbReference>
<keyword evidence="7" id="KW-1185">Reference proteome</keyword>
<dbReference type="GO" id="GO:0005737">
    <property type="term" value="C:cytoplasm"/>
    <property type="evidence" value="ECO:0007669"/>
    <property type="project" value="UniProtKB-SubCell"/>
</dbReference>
<evidence type="ECO:0000313" key="7">
    <source>
        <dbReference type="Proteomes" id="UP000501991"/>
    </source>
</evidence>
<gene>
    <name evidence="6" type="ORF">G3580_08805</name>
</gene>
<keyword evidence="4" id="KW-0963">Cytoplasm</keyword>
<organism evidence="6 7">
    <name type="scientific">Nitrogeniibacter mangrovi</name>
    <dbReference type="NCBI Taxonomy" id="2016596"/>
    <lineage>
        <taxon>Bacteria</taxon>
        <taxon>Pseudomonadati</taxon>
        <taxon>Pseudomonadota</taxon>
        <taxon>Betaproteobacteria</taxon>
        <taxon>Rhodocyclales</taxon>
        <taxon>Zoogloeaceae</taxon>
        <taxon>Nitrogeniibacter</taxon>
    </lineage>
</organism>
<dbReference type="InterPro" id="IPR005631">
    <property type="entry name" value="SDH"/>
</dbReference>
<evidence type="ECO:0000256" key="3">
    <source>
        <dbReference type="ARBA" id="ARBA00019418"/>
    </source>
</evidence>
<proteinExistence type="inferred from homology"/>
<dbReference type="AlphaFoldDB" id="A0A6C1B273"/>
<accession>A0A6C1B273</accession>
<evidence type="ECO:0000256" key="2">
    <source>
        <dbReference type="ARBA" id="ARBA00008571"/>
    </source>
</evidence>
<evidence type="ECO:0000256" key="1">
    <source>
        <dbReference type="ARBA" id="ARBA00004496"/>
    </source>
</evidence>
<protein>
    <recommendedName>
        <fullName evidence="3">FAD assembly factor SdhE</fullName>
    </recommendedName>
</protein>
<reference evidence="6 7" key="1">
    <citation type="submission" date="2020-02" db="EMBL/GenBank/DDBJ databases">
        <title>Nitrogenibacter mangrovi gen. nov., sp. nov. isolated from mangrove sediment, a denitrifying betaproteobacterium.</title>
        <authorList>
            <person name="Liao H."/>
            <person name="Tian Y."/>
        </authorList>
    </citation>
    <scope>NUCLEOTIDE SEQUENCE [LARGE SCALE GENOMIC DNA]</scope>
    <source>
        <strain evidence="6 7">M9-3-2</strain>
    </source>
</reference>
<evidence type="ECO:0000313" key="6">
    <source>
        <dbReference type="EMBL" id="QID17736.1"/>
    </source>
</evidence>
<name>A0A6C1B273_9RHOO</name>
<dbReference type="PANTHER" id="PTHR39585:SF1">
    <property type="entry name" value="FAD ASSEMBLY FACTOR SDHE"/>
    <property type="match status" value="1"/>
</dbReference>
<dbReference type="Gene3D" id="1.10.150.250">
    <property type="entry name" value="Flavinator of succinate dehydrogenase"/>
    <property type="match status" value="1"/>
</dbReference>